<dbReference type="EMBL" id="JBAMIC010000022">
    <property type="protein sequence ID" value="KAK7091871.1"/>
    <property type="molecule type" value="Genomic_DNA"/>
</dbReference>
<feature type="region of interest" description="Disordered" evidence="2">
    <location>
        <begin position="482"/>
        <end position="568"/>
    </location>
</feature>
<keyword evidence="4" id="KW-1185">Reference proteome</keyword>
<feature type="region of interest" description="Disordered" evidence="2">
    <location>
        <begin position="336"/>
        <end position="360"/>
    </location>
</feature>
<feature type="compositionally biased region" description="Polar residues" evidence="2">
    <location>
        <begin position="1159"/>
        <end position="1174"/>
    </location>
</feature>
<feature type="compositionally biased region" description="Polar residues" evidence="2">
    <location>
        <begin position="546"/>
        <end position="564"/>
    </location>
</feature>
<reference evidence="3 4" key="1">
    <citation type="submission" date="2024-02" db="EMBL/GenBank/DDBJ databases">
        <title>Chromosome-scale genome assembly of the rough periwinkle Littorina saxatilis.</title>
        <authorList>
            <person name="De Jode A."/>
            <person name="Faria R."/>
            <person name="Formenti G."/>
            <person name="Sims Y."/>
            <person name="Smith T.P."/>
            <person name="Tracey A."/>
            <person name="Wood J.M.D."/>
            <person name="Zagrodzka Z.B."/>
            <person name="Johannesson K."/>
            <person name="Butlin R.K."/>
            <person name="Leder E.H."/>
        </authorList>
    </citation>
    <scope>NUCLEOTIDE SEQUENCE [LARGE SCALE GENOMIC DNA]</scope>
    <source>
        <strain evidence="3">Snail1</strain>
        <tissue evidence="3">Muscle</tissue>
    </source>
</reference>
<feature type="compositionally biased region" description="Basic residues" evidence="2">
    <location>
        <begin position="1285"/>
        <end position="1294"/>
    </location>
</feature>
<evidence type="ECO:0000313" key="4">
    <source>
        <dbReference type="Proteomes" id="UP001374579"/>
    </source>
</evidence>
<sequence>MPPARGRGGGARGGQQMTRTQARTLKRAAAATPEKNKTSEDAEKATETISTEKEIDGSGQDVQMQVSDEPEEPGNEAEREHSADNVAAEMESTALEVEADGTQSRSELEEGECSSMEEDGDNPTSFTEQIIINDDDVIVDNAERKEPDDVIIIDDDSNAEEPASKTKKKDKTPMWRVRVCPVPFDDFCHMDDHFQKMMRQCQSFEFRMSKLLLHQSVKDVNKMLHFQSKSDHPWQPGALPHKDIITSGMVEMKVEDASLVELVHSARRAKFSQLHTMRFELKRLSEEEALMTDEQEDTEHADNGGQAEENTKTLIKNSSSQDPSAAQELLVNFAVRPDNSSTGGNAVRSDSGTQEESKEDSYLFVRKVPDQVPDNVLKAVFLTDMVDRQRGENSTGTATFDLGCPVVAEKSLWHYVAVLVNLEVLELATSTSQGTDAVEKDDTTEWASITKDQEDVRKMYKTVQGMMEVCKAEILKALPKSAIPDTPDAAGTEGGVQVSAAEKAASEKANAETSEKTNAESQEKTMMESSEKLKTETSVKEKMETSDMNSGKDTSEQGEGSTKKSFVRFPESLKVQEATKLINDRLSKCPSKKSSNVSMMFSPFFLPKEMQSDPDWDCTPYCDIHMHAYKQPRISEEESACPMGPMCVPLKIALNLENMVRAQIAMASFQDLATCALAEILKKDDLGSDDLTSLKHIVDGLHRSTLTMGGSALVFVADMRLLRRDAYLVRLNASNSKKLSLRLAPFEGAGIFGGKEKEAESVDKTAQQNSAEEVDKGGPAKSSESSKAVPASPQKDLKKDKDSKTEEKEPENKVQDKKAKEDSQSKATMEECRLEIARVLRELACQENPESDTTQEEVVHGDGNAASPDLKSHEILQLVEVLNSLLSAPGFNASSFVQATALPLRYWYWGTHYKAVTSLFEGNTRQQECLRGFGIKAGDQGFIVFNKKMAIQVEKIGRSLTALACFMERASYALKLLSEQDEVSIADVESMRRLVKGLSLRAPIAVGETILTAASLQVTRRITFVNRMLFAPEGAKMELIKGPLGSGGLFGPNATTVSNRYRKQMAKARRMNEEKTKRPAPGPRRGRAGVAAKRLQGAYRGVPRGGKLLHQPSRGAYPGGSRGATRGSLRGGKFDARRGGRPGSSRGGQQRPPRRGGNVSRQGPRNVNWAGSANRGQIPSLLELEEIPRGAGPREPDRNIQAVHAGIQAQMQAAQRELMMLQEQARLTQAQIMQERELLQNYDQGPFYGAREAPYQREVRHDEHRQPGRNNRPSGQQYFREKGPARRRNRNRNR</sequence>
<feature type="compositionally biased region" description="Acidic residues" evidence="2">
    <location>
        <begin position="149"/>
        <end position="159"/>
    </location>
</feature>
<gene>
    <name evidence="3" type="ORF">V1264_009493</name>
</gene>
<evidence type="ECO:0000256" key="1">
    <source>
        <dbReference type="SAM" id="Coils"/>
    </source>
</evidence>
<feature type="compositionally biased region" description="Polar residues" evidence="2">
    <location>
        <begin position="1268"/>
        <end position="1277"/>
    </location>
</feature>
<feature type="compositionally biased region" description="Basic and acidic residues" evidence="2">
    <location>
        <begin position="1254"/>
        <end position="1266"/>
    </location>
</feature>
<feature type="compositionally biased region" description="Polar residues" evidence="2">
    <location>
        <begin position="338"/>
        <end position="354"/>
    </location>
</feature>
<feature type="region of interest" description="Disordered" evidence="2">
    <location>
        <begin position="1"/>
        <end position="170"/>
    </location>
</feature>
<comment type="caution">
    <text evidence="3">The sequence shown here is derived from an EMBL/GenBank/DDBJ whole genome shotgun (WGS) entry which is preliminary data.</text>
</comment>
<feature type="compositionally biased region" description="Acidic residues" evidence="2">
    <location>
        <begin position="109"/>
        <end position="121"/>
    </location>
</feature>
<proteinExistence type="predicted"/>
<feature type="region of interest" description="Disordered" evidence="2">
    <location>
        <begin position="757"/>
        <end position="828"/>
    </location>
</feature>
<feature type="compositionally biased region" description="Basic and acidic residues" evidence="2">
    <location>
        <begin position="504"/>
        <end position="545"/>
    </location>
</feature>
<feature type="compositionally biased region" description="Low complexity" evidence="2">
    <location>
        <begin position="1147"/>
        <end position="1157"/>
    </location>
</feature>
<name>A0AAN9ARN2_9CAEN</name>
<keyword evidence="1" id="KW-0175">Coiled coil</keyword>
<feature type="compositionally biased region" description="Basic and acidic residues" evidence="2">
    <location>
        <begin position="795"/>
        <end position="828"/>
    </location>
</feature>
<dbReference type="Proteomes" id="UP001374579">
    <property type="component" value="Unassembled WGS sequence"/>
</dbReference>
<feature type="region of interest" description="Disordered" evidence="2">
    <location>
        <begin position="1067"/>
        <end position="1174"/>
    </location>
</feature>
<organism evidence="3 4">
    <name type="scientific">Littorina saxatilis</name>
    <dbReference type="NCBI Taxonomy" id="31220"/>
    <lineage>
        <taxon>Eukaryota</taxon>
        <taxon>Metazoa</taxon>
        <taxon>Spiralia</taxon>
        <taxon>Lophotrochozoa</taxon>
        <taxon>Mollusca</taxon>
        <taxon>Gastropoda</taxon>
        <taxon>Caenogastropoda</taxon>
        <taxon>Littorinimorpha</taxon>
        <taxon>Littorinoidea</taxon>
        <taxon>Littorinidae</taxon>
        <taxon>Littorina</taxon>
    </lineage>
</organism>
<feature type="region of interest" description="Disordered" evidence="2">
    <location>
        <begin position="1247"/>
        <end position="1294"/>
    </location>
</feature>
<feature type="coiled-coil region" evidence="1">
    <location>
        <begin position="1204"/>
        <end position="1231"/>
    </location>
</feature>
<accession>A0AAN9ARN2</accession>
<evidence type="ECO:0000313" key="3">
    <source>
        <dbReference type="EMBL" id="KAK7091871.1"/>
    </source>
</evidence>
<feature type="compositionally biased region" description="Basic and acidic residues" evidence="2">
    <location>
        <begin position="34"/>
        <end position="56"/>
    </location>
</feature>
<evidence type="ECO:0000256" key="2">
    <source>
        <dbReference type="SAM" id="MobiDB-lite"/>
    </source>
</evidence>
<feature type="compositionally biased region" description="Gly residues" evidence="2">
    <location>
        <begin position="1"/>
        <end position="13"/>
    </location>
</feature>
<protein>
    <submittedName>
        <fullName evidence="3">Uncharacterized protein</fullName>
    </submittedName>
</protein>